<dbReference type="KEGG" id="thu:AC731_007000"/>
<name>A0A127K424_9RHOO</name>
<dbReference type="InterPro" id="IPR049945">
    <property type="entry name" value="AAA_22"/>
</dbReference>
<evidence type="ECO:0000313" key="4">
    <source>
        <dbReference type="Proteomes" id="UP000036902"/>
    </source>
</evidence>
<evidence type="ECO:0000313" key="3">
    <source>
        <dbReference type="EMBL" id="AMO36709.1"/>
    </source>
</evidence>
<reference evidence="4" key="1">
    <citation type="submission" date="2016-03" db="EMBL/GenBank/DDBJ databases">
        <authorList>
            <person name="Ma C."/>
            <person name="Zhou S."/>
            <person name="Yang G."/>
        </authorList>
    </citation>
    <scope>NUCLEOTIDE SEQUENCE [LARGE SCALE GENOMIC DNA]</scope>
    <source>
        <strain evidence="4">SgZ-1</strain>
    </source>
</reference>
<evidence type="ECO:0000259" key="2">
    <source>
        <dbReference type="Pfam" id="PF13401"/>
    </source>
</evidence>
<organism evidence="3 4">
    <name type="scientific">Thauera humireducens</name>
    <dbReference type="NCBI Taxonomy" id="1134435"/>
    <lineage>
        <taxon>Bacteria</taxon>
        <taxon>Pseudomonadati</taxon>
        <taxon>Pseudomonadota</taxon>
        <taxon>Betaproteobacteria</taxon>
        <taxon>Rhodocyclales</taxon>
        <taxon>Zoogloeaceae</taxon>
        <taxon>Thauera</taxon>
    </lineage>
</organism>
<dbReference type="STRING" id="1134435.AC731_007000"/>
<dbReference type="InterPro" id="IPR052026">
    <property type="entry name" value="ExeA_AAA_ATPase_DNA-bind"/>
</dbReference>
<accession>A0A127K424</accession>
<dbReference type="Proteomes" id="UP000036902">
    <property type="component" value="Chromosome"/>
</dbReference>
<evidence type="ECO:0000256" key="1">
    <source>
        <dbReference type="SAM" id="MobiDB-lite"/>
    </source>
</evidence>
<dbReference type="EMBL" id="CP014646">
    <property type="protein sequence ID" value="AMO36709.1"/>
    <property type="molecule type" value="Genomic_DNA"/>
</dbReference>
<feature type="region of interest" description="Disordered" evidence="1">
    <location>
        <begin position="1"/>
        <end position="21"/>
    </location>
</feature>
<dbReference type="Pfam" id="PF13401">
    <property type="entry name" value="AAA_22"/>
    <property type="match status" value="1"/>
</dbReference>
<gene>
    <name evidence="3" type="ORF">AC731_007000</name>
</gene>
<dbReference type="InterPro" id="IPR027417">
    <property type="entry name" value="P-loop_NTPase"/>
</dbReference>
<proteinExistence type="predicted"/>
<dbReference type="PANTHER" id="PTHR35894:SF1">
    <property type="entry name" value="PHOSPHORIBULOKINASE _ URIDINE KINASE FAMILY"/>
    <property type="match status" value="1"/>
</dbReference>
<dbReference type="AlphaFoldDB" id="A0A127K424"/>
<sequence length="426" mass="48063">MEARQRGKGTGSTLADQPAPTPIRLKATLLRHGIRHDEVSARLIQAGGSRAGQPLSRSAFTLLLNRGWRPSHTPWDQITAAIEDFLAERGVSAEEIAEIWDEDLVRHHSTKPLNTRIGEDRSSRKPNDNAFEIEPEMLSPQTLRHFGLFRDPFINDVHGPDDLFMSADQRYVREAMFQAAKTPGWFIAVIGESGSGKTTLRRDTLDRIDREGLPTVVIQPKTRNKELITSTHLSISILKAVNPHEKPRRNVEELDGQVEEALLLSSRLGQTHMLIIEEAHNLQIKTLKQLKTIWELEDGHKKLISIVLIGQPELQEKLDERRYFEAREVIRRCEVVKLLPLDNQIAEYLNFKFRRIGADLSQVFDPLAIDGIRMHSKLNRPVRGKNGNEVMSLAYPLNLHALVTKAMNEAAAHGAPRVTADIIKGV</sequence>
<dbReference type="GO" id="GO:0016887">
    <property type="term" value="F:ATP hydrolysis activity"/>
    <property type="evidence" value="ECO:0007669"/>
    <property type="project" value="InterPro"/>
</dbReference>
<keyword evidence="4" id="KW-1185">Reference proteome</keyword>
<dbReference type="SUPFAM" id="SSF52540">
    <property type="entry name" value="P-loop containing nucleoside triphosphate hydrolases"/>
    <property type="match status" value="1"/>
</dbReference>
<dbReference type="RefSeq" id="WP_048702947.1">
    <property type="nucleotide sequence ID" value="NZ_CP014646.1"/>
</dbReference>
<protein>
    <recommendedName>
        <fullName evidence="2">ORC1/DEAH AAA+ ATPase domain-containing protein</fullName>
    </recommendedName>
</protein>
<feature type="domain" description="ORC1/DEAH AAA+ ATPase" evidence="2">
    <location>
        <begin position="186"/>
        <end position="318"/>
    </location>
</feature>
<dbReference type="PANTHER" id="PTHR35894">
    <property type="entry name" value="GENERAL SECRETION PATHWAY PROTEIN A-RELATED"/>
    <property type="match status" value="1"/>
</dbReference>
<dbReference type="Gene3D" id="3.40.50.300">
    <property type="entry name" value="P-loop containing nucleotide triphosphate hydrolases"/>
    <property type="match status" value="1"/>
</dbReference>